<dbReference type="GO" id="GO:0003697">
    <property type="term" value="F:single-stranded DNA binding"/>
    <property type="evidence" value="ECO:0007669"/>
    <property type="project" value="InterPro"/>
</dbReference>
<sequence length="253" mass="28545">MSELSGAGIGAMIDPEIFKQVQDEIDEDVKVREEIRGLLKSLDKQERSIQSVLSRVHAVPTAAVTALLAGAMPFFDQQREVLTELDRVASKYPYYKYNGIWTREIQTASYGIVLAGWLGAFASEGEEHKEGRLMTISEVGEKLGVRVNVKELDVFHLTLEEYLHSLITMIEELTRLAVNSVTLGDYQRPMLISRFVKDLHAGFQLLNLKNDSLRRRSDSIKYNVKKIEDVVYDLALRKLVNSNDSTVSEVPNA</sequence>
<dbReference type="GO" id="GO:0043565">
    <property type="term" value="F:sequence-specific DNA binding"/>
    <property type="evidence" value="ECO:0007669"/>
    <property type="project" value="InterPro"/>
</dbReference>
<evidence type="ECO:0000256" key="6">
    <source>
        <dbReference type="ARBA" id="ARBA00023125"/>
    </source>
</evidence>
<dbReference type="InterPro" id="IPR002848">
    <property type="entry name" value="Translin_fam"/>
</dbReference>
<dbReference type="InterPro" id="IPR036081">
    <property type="entry name" value="Translin_sf"/>
</dbReference>
<proteinExistence type="inferred from homology"/>
<dbReference type="Gene3D" id="1.20.58.190">
    <property type="entry name" value="Translin, domain 1"/>
    <property type="match status" value="1"/>
</dbReference>
<accession>A0AAV9WUX8</accession>
<dbReference type="PANTHER" id="PTHR10741">
    <property type="entry name" value="TRANSLIN AND TRANSLIN ASSOCIATED PROTEIN X"/>
    <property type="match status" value="1"/>
</dbReference>
<dbReference type="InterPro" id="IPR033956">
    <property type="entry name" value="Translin"/>
</dbReference>
<comment type="subcellular location">
    <subcellularLocation>
        <location evidence="2">Cytoplasm</location>
    </subcellularLocation>
    <subcellularLocation>
        <location evidence="1">Nucleus</location>
    </subcellularLocation>
</comment>
<dbReference type="Proteomes" id="UP001365542">
    <property type="component" value="Unassembled WGS sequence"/>
</dbReference>
<organism evidence="8 9">
    <name type="scientific">Orbilia ellipsospora</name>
    <dbReference type="NCBI Taxonomy" id="2528407"/>
    <lineage>
        <taxon>Eukaryota</taxon>
        <taxon>Fungi</taxon>
        <taxon>Dikarya</taxon>
        <taxon>Ascomycota</taxon>
        <taxon>Pezizomycotina</taxon>
        <taxon>Orbiliomycetes</taxon>
        <taxon>Orbiliales</taxon>
        <taxon>Orbiliaceae</taxon>
        <taxon>Orbilia</taxon>
    </lineage>
</organism>
<dbReference type="GO" id="GO:0005737">
    <property type="term" value="C:cytoplasm"/>
    <property type="evidence" value="ECO:0007669"/>
    <property type="project" value="UniProtKB-SubCell"/>
</dbReference>
<dbReference type="FunFam" id="1.20.58.200:FF:000002">
    <property type="entry name" value="Putative translin"/>
    <property type="match status" value="1"/>
</dbReference>
<keyword evidence="5" id="KW-0694">RNA-binding</keyword>
<comment type="similarity">
    <text evidence="3">Belongs to the translin family.</text>
</comment>
<dbReference type="EMBL" id="JAVHJO010000016">
    <property type="protein sequence ID" value="KAK6526240.1"/>
    <property type="molecule type" value="Genomic_DNA"/>
</dbReference>
<dbReference type="Pfam" id="PF01997">
    <property type="entry name" value="Translin"/>
    <property type="match status" value="1"/>
</dbReference>
<dbReference type="CDD" id="cd14819">
    <property type="entry name" value="Translin"/>
    <property type="match status" value="1"/>
</dbReference>
<dbReference type="InterPro" id="IPR016069">
    <property type="entry name" value="Translin_C"/>
</dbReference>
<keyword evidence="4" id="KW-0963">Cytoplasm</keyword>
<evidence type="ECO:0008006" key="10">
    <source>
        <dbReference type="Google" id="ProtNLM"/>
    </source>
</evidence>
<comment type="caution">
    <text evidence="8">The sequence shown here is derived from an EMBL/GenBank/DDBJ whole genome shotgun (WGS) entry which is preliminary data.</text>
</comment>
<reference evidence="8 9" key="1">
    <citation type="submission" date="2019-10" db="EMBL/GenBank/DDBJ databases">
        <authorList>
            <person name="Palmer J.M."/>
        </authorList>
    </citation>
    <scope>NUCLEOTIDE SEQUENCE [LARGE SCALE GENOMIC DNA]</scope>
    <source>
        <strain evidence="8 9">TWF694</strain>
    </source>
</reference>
<evidence type="ECO:0000256" key="3">
    <source>
        <dbReference type="ARBA" id="ARBA00005902"/>
    </source>
</evidence>
<evidence type="ECO:0000313" key="9">
    <source>
        <dbReference type="Proteomes" id="UP001365542"/>
    </source>
</evidence>
<dbReference type="GO" id="GO:0003723">
    <property type="term" value="F:RNA binding"/>
    <property type="evidence" value="ECO:0007669"/>
    <property type="project" value="UniProtKB-KW"/>
</dbReference>
<keyword evidence="7" id="KW-0539">Nucleus</keyword>
<dbReference type="AlphaFoldDB" id="A0AAV9WUX8"/>
<evidence type="ECO:0000256" key="2">
    <source>
        <dbReference type="ARBA" id="ARBA00004496"/>
    </source>
</evidence>
<evidence type="ECO:0000256" key="5">
    <source>
        <dbReference type="ARBA" id="ARBA00022884"/>
    </source>
</evidence>
<name>A0AAV9WUX8_9PEZI</name>
<keyword evidence="6" id="KW-0238">DNA-binding</keyword>
<evidence type="ECO:0000256" key="1">
    <source>
        <dbReference type="ARBA" id="ARBA00004123"/>
    </source>
</evidence>
<evidence type="ECO:0000256" key="4">
    <source>
        <dbReference type="ARBA" id="ARBA00022490"/>
    </source>
</evidence>
<dbReference type="Gene3D" id="1.20.58.200">
    <property type="entry name" value="Translin, domain 2"/>
    <property type="match status" value="1"/>
</dbReference>
<dbReference type="InterPro" id="IPR016068">
    <property type="entry name" value="Translin_N"/>
</dbReference>
<dbReference type="SUPFAM" id="SSF74784">
    <property type="entry name" value="Translin"/>
    <property type="match status" value="1"/>
</dbReference>
<evidence type="ECO:0000313" key="8">
    <source>
        <dbReference type="EMBL" id="KAK6526240.1"/>
    </source>
</evidence>
<keyword evidence="9" id="KW-1185">Reference proteome</keyword>
<protein>
    <recommendedName>
        <fullName evidence="10">Translin</fullName>
    </recommendedName>
</protein>
<gene>
    <name evidence="8" type="ORF">TWF694_004849</name>
</gene>
<evidence type="ECO:0000256" key="7">
    <source>
        <dbReference type="ARBA" id="ARBA00023242"/>
    </source>
</evidence>
<dbReference type="GO" id="GO:0016070">
    <property type="term" value="P:RNA metabolic process"/>
    <property type="evidence" value="ECO:0007669"/>
    <property type="project" value="InterPro"/>
</dbReference>
<dbReference type="GO" id="GO:0005634">
    <property type="term" value="C:nucleus"/>
    <property type="evidence" value="ECO:0007669"/>
    <property type="project" value="UniProtKB-SubCell"/>
</dbReference>